<dbReference type="NCBIfam" id="TIGR01640">
    <property type="entry name" value="F_box_assoc_1"/>
    <property type="match status" value="1"/>
</dbReference>
<comment type="caution">
    <text evidence="2">The sequence shown here is derived from an EMBL/GenBank/DDBJ whole genome shotgun (WGS) entry which is preliminary data.</text>
</comment>
<dbReference type="EMBL" id="SDMP01000001">
    <property type="protein sequence ID" value="RYR76282.1"/>
    <property type="molecule type" value="Genomic_DNA"/>
</dbReference>
<dbReference type="PROSITE" id="PS50181">
    <property type="entry name" value="FBOX"/>
    <property type="match status" value="1"/>
</dbReference>
<reference evidence="2 3" key="1">
    <citation type="submission" date="2019-01" db="EMBL/GenBank/DDBJ databases">
        <title>Sequencing of cultivated peanut Arachis hypogaea provides insights into genome evolution and oil improvement.</title>
        <authorList>
            <person name="Chen X."/>
        </authorList>
    </citation>
    <scope>NUCLEOTIDE SEQUENCE [LARGE SCALE GENOMIC DNA]</scope>
    <source>
        <strain evidence="3">cv. Fuhuasheng</strain>
        <tissue evidence="2">Leaves</tissue>
    </source>
</reference>
<feature type="domain" description="F-box" evidence="1">
    <location>
        <begin position="54"/>
        <end position="107"/>
    </location>
</feature>
<dbReference type="InterPro" id="IPR017451">
    <property type="entry name" value="F-box-assoc_interact_dom"/>
</dbReference>
<keyword evidence="3" id="KW-1185">Reference proteome</keyword>
<gene>
    <name evidence="2" type="ORF">Ahy_A01g000890</name>
</gene>
<dbReference type="PANTHER" id="PTHR31672:SF13">
    <property type="entry name" value="F-BOX PROTEIN CPR30-LIKE"/>
    <property type="match status" value="1"/>
</dbReference>
<sequence>MNSSINDEEYSEHINTSHTLRKHIFLTCISFPSLISYFCNPRILDTMSDVPPISIPLPELPDELMLDIFHRADASTILNARSTCRSWRVKLSSYDFQTTLAQRWKHHGCSLLMHFCYPSSLMNSVDWVMRMDASSGYTMPFHFPFLLTYEGWFHIIGVENGILCIRYSSMGKKSYLLSWNPVSRKSKIIQDPVYIFQPDLVYLYALVYFPSTLDYAILYIFKQTSESPSSSLSIYTSFKRNWNVIITCPPYVVTLDATYVTLGGSIYWLTCSVDDDERRSPYIVCFSLLSNTFQQIFIPRQALAHCYMLMLLNQKVCLASSTHDEEVFSTSIWHVAVTEEEPAWTRLFMYNGIAPLFTPAIFVDEDIIEIKERHFEEDGVDDSHVSHFHICRYTPMEKTRRTLHWVEYEDNVRIRSLHVYHETLYPV</sequence>
<accession>A0A445ELP6</accession>
<dbReference type="Proteomes" id="UP000289738">
    <property type="component" value="Chromosome A01"/>
</dbReference>
<dbReference type="SUPFAM" id="SSF81383">
    <property type="entry name" value="F-box domain"/>
    <property type="match status" value="1"/>
</dbReference>
<proteinExistence type="predicted"/>
<dbReference type="Pfam" id="PF12937">
    <property type="entry name" value="F-box-like"/>
    <property type="match status" value="1"/>
</dbReference>
<name>A0A445ELP6_ARAHY</name>
<dbReference type="PANTHER" id="PTHR31672">
    <property type="entry name" value="BNACNNG10540D PROTEIN"/>
    <property type="match status" value="1"/>
</dbReference>
<dbReference type="AlphaFoldDB" id="A0A445ELP6"/>
<dbReference type="InterPro" id="IPR006527">
    <property type="entry name" value="F-box-assoc_dom_typ1"/>
</dbReference>
<dbReference type="CDD" id="cd09917">
    <property type="entry name" value="F-box_SF"/>
    <property type="match status" value="1"/>
</dbReference>
<organism evidence="2 3">
    <name type="scientific">Arachis hypogaea</name>
    <name type="common">Peanut</name>
    <dbReference type="NCBI Taxonomy" id="3818"/>
    <lineage>
        <taxon>Eukaryota</taxon>
        <taxon>Viridiplantae</taxon>
        <taxon>Streptophyta</taxon>
        <taxon>Embryophyta</taxon>
        <taxon>Tracheophyta</taxon>
        <taxon>Spermatophyta</taxon>
        <taxon>Magnoliopsida</taxon>
        <taxon>eudicotyledons</taxon>
        <taxon>Gunneridae</taxon>
        <taxon>Pentapetalae</taxon>
        <taxon>rosids</taxon>
        <taxon>fabids</taxon>
        <taxon>Fabales</taxon>
        <taxon>Fabaceae</taxon>
        <taxon>Papilionoideae</taxon>
        <taxon>50 kb inversion clade</taxon>
        <taxon>dalbergioids sensu lato</taxon>
        <taxon>Dalbergieae</taxon>
        <taxon>Pterocarpus clade</taxon>
        <taxon>Arachis</taxon>
    </lineage>
</organism>
<dbReference type="Gene3D" id="1.20.1280.50">
    <property type="match status" value="1"/>
</dbReference>
<dbReference type="Pfam" id="PF07734">
    <property type="entry name" value="FBA_1"/>
    <property type="match status" value="1"/>
</dbReference>
<protein>
    <recommendedName>
        <fullName evidence="1">F-box domain-containing protein</fullName>
    </recommendedName>
</protein>
<dbReference type="InterPro" id="IPR001810">
    <property type="entry name" value="F-box_dom"/>
</dbReference>
<evidence type="ECO:0000313" key="2">
    <source>
        <dbReference type="EMBL" id="RYR76282.1"/>
    </source>
</evidence>
<evidence type="ECO:0000259" key="1">
    <source>
        <dbReference type="PROSITE" id="PS50181"/>
    </source>
</evidence>
<dbReference type="InterPro" id="IPR050796">
    <property type="entry name" value="SCF_F-box_component"/>
</dbReference>
<dbReference type="SMART" id="SM00256">
    <property type="entry name" value="FBOX"/>
    <property type="match status" value="1"/>
</dbReference>
<dbReference type="InterPro" id="IPR036047">
    <property type="entry name" value="F-box-like_dom_sf"/>
</dbReference>
<evidence type="ECO:0000313" key="3">
    <source>
        <dbReference type="Proteomes" id="UP000289738"/>
    </source>
</evidence>